<dbReference type="AlphaFoldDB" id="G8LUC9"/>
<keyword evidence="1" id="KW-0812">Transmembrane</keyword>
<dbReference type="EMBL" id="CP003065">
    <property type="protein sequence ID" value="AEV69561.1"/>
    <property type="molecule type" value="Genomic_DNA"/>
</dbReference>
<keyword evidence="1" id="KW-1133">Transmembrane helix</keyword>
<keyword evidence="4" id="KW-1185">Reference proteome</keyword>
<proteinExistence type="predicted"/>
<feature type="transmembrane region" description="Helical" evidence="1">
    <location>
        <begin position="210"/>
        <end position="235"/>
    </location>
</feature>
<reference evidence="4" key="1">
    <citation type="submission" date="2011-12" db="EMBL/GenBank/DDBJ databases">
        <title>Complete sequence of Clostridium clariflavum DSM 19732.</title>
        <authorList>
            <consortium name="US DOE Joint Genome Institute"/>
            <person name="Lucas S."/>
            <person name="Han J."/>
            <person name="Lapidus A."/>
            <person name="Cheng J.-F."/>
            <person name="Goodwin L."/>
            <person name="Pitluck S."/>
            <person name="Peters L."/>
            <person name="Teshima H."/>
            <person name="Detter J.C."/>
            <person name="Han C."/>
            <person name="Tapia R."/>
            <person name="Land M."/>
            <person name="Hauser L."/>
            <person name="Kyrpides N."/>
            <person name="Ivanova N."/>
            <person name="Pagani I."/>
            <person name="Kitzmiller T."/>
            <person name="Lynd L."/>
            <person name="Izquierdo J."/>
            <person name="Woyke T."/>
        </authorList>
    </citation>
    <scope>NUCLEOTIDE SEQUENCE [LARGE SCALE GENOMIC DNA]</scope>
    <source>
        <strain evidence="4">DSM 19732 / NBRC 101661 / EBR45</strain>
    </source>
</reference>
<feature type="transmembrane region" description="Helical" evidence="1">
    <location>
        <begin position="12"/>
        <end position="31"/>
    </location>
</feature>
<dbReference type="InterPro" id="IPR057169">
    <property type="entry name" value="DUF7847"/>
</dbReference>
<feature type="transmembrane region" description="Helical" evidence="1">
    <location>
        <begin position="124"/>
        <end position="149"/>
    </location>
</feature>
<evidence type="ECO:0000313" key="4">
    <source>
        <dbReference type="Proteomes" id="UP000005435"/>
    </source>
</evidence>
<name>G8LUC9_ACECE</name>
<sequence precursor="true">MKYLENAFKFLGNFFLLVIPLFIAIAIPSIISGPSKDALSKQYTEIIMTMAKDPTLMQNSSNLIELFSTLISFLPPIILGFILTIILRIIVNPATYGMVNKALETGNVDLNDFVPEMKNNIGKYILYALSYIGIYFAIFFLSAILSFIFSSITTISTTLGITLLILFSIALFIGLFVFSYLISLWFPAMVSDNLGVGDGLKKSISVVKSYFWPIVGISILVAIGSGILSAIAGFLKGIPVLGHVVLSFISALVEFIMIVFCFEVYRDKTGKNEGMNEELNYEAPGDYL</sequence>
<organism evidence="3 4">
    <name type="scientific">Acetivibrio clariflavus (strain DSM 19732 / NBRC 101661 / EBR45)</name>
    <name type="common">Clostridium clariflavum</name>
    <dbReference type="NCBI Taxonomy" id="720554"/>
    <lineage>
        <taxon>Bacteria</taxon>
        <taxon>Bacillati</taxon>
        <taxon>Bacillota</taxon>
        <taxon>Clostridia</taxon>
        <taxon>Eubacteriales</taxon>
        <taxon>Oscillospiraceae</taxon>
        <taxon>Acetivibrio</taxon>
    </lineage>
</organism>
<dbReference type="HOGENOM" id="CLU_965414_0_0_9"/>
<evidence type="ECO:0000256" key="1">
    <source>
        <dbReference type="SAM" id="Phobius"/>
    </source>
</evidence>
<dbReference type="OrthoDB" id="1738801at2"/>
<feature type="transmembrane region" description="Helical" evidence="1">
    <location>
        <begin position="66"/>
        <end position="91"/>
    </location>
</feature>
<evidence type="ECO:0000313" key="3">
    <source>
        <dbReference type="EMBL" id="AEV69561.1"/>
    </source>
</evidence>
<feature type="transmembrane region" description="Helical" evidence="1">
    <location>
        <begin position="241"/>
        <end position="265"/>
    </location>
</feature>
<accession>G8LUC9</accession>
<protein>
    <recommendedName>
        <fullName evidence="2">DUF7847 domain-containing protein</fullName>
    </recommendedName>
</protein>
<keyword evidence="1" id="KW-0472">Membrane</keyword>
<feature type="transmembrane region" description="Helical" evidence="1">
    <location>
        <begin position="161"/>
        <end position="189"/>
    </location>
</feature>
<dbReference type="KEGG" id="ccl:Clocl_3026"/>
<feature type="domain" description="DUF7847" evidence="2">
    <location>
        <begin position="63"/>
        <end position="266"/>
    </location>
</feature>
<evidence type="ECO:0000259" key="2">
    <source>
        <dbReference type="Pfam" id="PF25231"/>
    </source>
</evidence>
<gene>
    <name evidence="3" type="ordered locus">Clocl_3026</name>
</gene>
<dbReference type="RefSeq" id="WP_014256107.1">
    <property type="nucleotide sequence ID" value="NC_016627.1"/>
</dbReference>
<dbReference type="eggNOG" id="ENOG5033C3A">
    <property type="taxonomic scope" value="Bacteria"/>
</dbReference>
<dbReference type="Pfam" id="PF25231">
    <property type="entry name" value="DUF7847"/>
    <property type="match status" value="1"/>
</dbReference>
<dbReference type="Proteomes" id="UP000005435">
    <property type="component" value="Chromosome"/>
</dbReference>
<reference evidence="3 4" key="2">
    <citation type="journal article" date="2012" name="Stand. Genomic Sci.">
        <title>Complete Genome Sequence of Clostridium clariflavum DSM 19732.</title>
        <authorList>
            <person name="Izquierdo J.A."/>
            <person name="Goodwin L."/>
            <person name="Davenport K.W."/>
            <person name="Teshima H."/>
            <person name="Bruce D."/>
            <person name="Detter C."/>
            <person name="Tapia R."/>
            <person name="Han S."/>
            <person name="Land M."/>
            <person name="Hauser L."/>
            <person name="Jeffries C.D."/>
            <person name="Han J."/>
            <person name="Pitluck S."/>
            <person name="Nolan M."/>
            <person name="Chen A."/>
            <person name="Huntemann M."/>
            <person name="Mavromatis K."/>
            <person name="Mikhailova N."/>
            <person name="Liolios K."/>
            <person name="Woyke T."/>
            <person name="Lynd L.R."/>
        </authorList>
    </citation>
    <scope>NUCLEOTIDE SEQUENCE [LARGE SCALE GENOMIC DNA]</scope>
    <source>
        <strain evidence="4">DSM 19732 / NBRC 101661 / EBR45</strain>
    </source>
</reference>